<accession>A0A7S0QZ69</accession>
<dbReference type="AlphaFoldDB" id="A0A7S0QZ69"/>
<evidence type="ECO:0000256" key="1">
    <source>
        <dbReference type="SAM" id="Phobius"/>
    </source>
</evidence>
<evidence type="ECO:0000256" key="2">
    <source>
        <dbReference type="SAM" id="SignalP"/>
    </source>
</evidence>
<proteinExistence type="predicted"/>
<keyword evidence="1" id="KW-0472">Membrane</keyword>
<keyword evidence="1" id="KW-1133">Transmembrane helix</keyword>
<gene>
    <name evidence="3" type="ORF">POBO1169_LOCUS7065</name>
</gene>
<dbReference type="PANTHER" id="PTHR35285">
    <property type="entry name" value="2-C-METHYL-D-ERYTHRITOL 4-PHOSPHATE CYTIDYLYLTRANSFERASE"/>
    <property type="match status" value="1"/>
</dbReference>
<keyword evidence="2" id="KW-0732">Signal</keyword>
<reference evidence="3" key="1">
    <citation type="submission" date="2021-01" db="EMBL/GenBank/DDBJ databases">
        <authorList>
            <person name="Corre E."/>
            <person name="Pelletier E."/>
            <person name="Niang G."/>
            <person name="Scheremetjew M."/>
            <person name="Finn R."/>
            <person name="Kale V."/>
            <person name="Holt S."/>
            <person name="Cochrane G."/>
            <person name="Meng A."/>
            <person name="Brown T."/>
            <person name="Cohen L."/>
        </authorList>
    </citation>
    <scope>NUCLEOTIDE SEQUENCE</scope>
    <source>
        <strain evidence="3">CCMP722</strain>
    </source>
</reference>
<name>A0A7S0QZ69_9CHLO</name>
<protein>
    <recommendedName>
        <fullName evidence="4">Protein BIG1</fullName>
    </recommendedName>
</protein>
<dbReference type="PANTHER" id="PTHR35285:SF1">
    <property type="entry name" value="2-C-METHYL-D-ERYTHRITOL 4-PHOSPHATE CYTIDYLYLTRANSFERASE"/>
    <property type="match status" value="1"/>
</dbReference>
<feature type="chain" id="PRO_5031545344" description="Protein BIG1" evidence="2">
    <location>
        <begin position="34"/>
        <end position="336"/>
    </location>
</feature>
<feature type="signal peptide" evidence="2">
    <location>
        <begin position="1"/>
        <end position="33"/>
    </location>
</feature>
<keyword evidence="1" id="KW-0812">Transmembrane</keyword>
<organism evidence="3">
    <name type="scientific">Pyramimonas obovata</name>
    <dbReference type="NCBI Taxonomy" id="1411642"/>
    <lineage>
        <taxon>Eukaryota</taxon>
        <taxon>Viridiplantae</taxon>
        <taxon>Chlorophyta</taxon>
        <taxon>Pyramimonadophyceae</taxon>
        <taxon>Pyramimonadales</taxon>
        <taxon>Pyramimonadaceae</taxon>
        <taxon>Pyramimonas</taxon>
        <taxon>Pyramimonas incertae sedis</taxon>
    </lineage>
</organism>
<feature type="transmembrane region" description="Helical" evidence="1">
    <location>
        <begin position="296"/>
        <end position="320"/>
    </location>
</feature>
<sequence length="336" mass="36313">MAHRSQHRGGGHPLAMFAVLFCVFLQVLPALSAIDAPLGKPSHALVWASEPYAKGTDGKVSYKTQTVSSFVTGLFKSLLPSNIASEFFESEYLNQMPPQVVLVAVGQQMREDGQLRDQNAALQKLTSEARSWISVPHLVKEASPGLHIVEQLLETYANSTNLAHSYIAGDCDAEVQGSVVYPSEAKHLQGGVSGAAEFLKGLNQNADEGLVLMLVCLPKEDAQIGEVDAVDTLDGALKSSGSRYVAVYTAEPEAPAQADKELEDRRRSMLQYGETTDSPTAGYNGNDELFFLQVNLLRAFLVVLFTIVALLSGFCCLMSLDTPTRFESARGEGQVN</sequence>
<dbReference type="EMBL" id="HBFA01013554">
    <property type="protein sequence ID" value="CAD8662078.1"/>
    <property type="molecule type" value="Transcribed_RNA"/>
</dbReference>
<evidence type="ECO:0008006" key="4">
    <source>
        <dbReference type="Google" id="ProtNLM"/>
    </source>
</evidence>
<evidence type="ECO:0000313" key="3">
    <source>
        <dbReference type="EMBL" id="CAD8662078.1"/>
    </source>
</evidence>